<dbReference type="GO" id="GO:0030430">
    <property type="term" value="C:host cell cytoplasm"/>
    <property type="evidence" value="ECO:0007669"/>
    <property type="project" value="UniProtKB-SubCell"/>
</dbReference>
<sequence>MDLMGALLKCSNQEFDFPSISQNGNENRRDFNVSEAGSYSSARRVILNKVRISANGSFYGSNRNVRGFINLFMKTDDGEYKILTSVPIGGYLYRDDWGYFQGYQEIDINTISGVIEPRDDYSKLFRIQIEDKHGMCDQCDVFIKVNFILRVQIS</sequence>
<evidence type="ECO:0000256" key="3">
    <source>
        <dbReference type="ARBA" id="ARBA00004192"/>
    </source>
</evidence>
<name>A0A7S6SML0_9VIRU</name>
<proteinExistence type="inferred from homology"/>
<dbReference type="Pfam" id="PF05629">
    <property type="entry name" value="Nanovirus_C8"/>
    <property type="match status" value="1"/>
</dbReference>
<comment type="function">
    <text evidence="1">Putative nuclear shuttle protein.</text>
</comment>
<evidence type="ECO:0000256" key="5">
    <source>
        <dbReference type="ARBA" id="ARBA00013900"/>
    </source>
</evidence>
<reference evidence="8" key="1">
    <citation type="journal article" date="2021" name="Plant Dis.">
        <title>Cultivated and wild grapevines in Tennessee possess overlapping but distinct virus populations.</title>
        <authorList>
            <person name="Hu R."/>
            <person name="Dias N.P."/>
            <person name="Soltani N."/>
            <person name="Vargas-Asencio J.A."/>
            <person name="Hensley D."/>
            <person name="Perry K.L."/>
            <person name="Domier L.L."/>
            <person name="Hajimorad M.R."/>
        </authorList>
    </citation>
    <scope>NUCLEOTIDE SEQUENCE</scope>
    <source>
        <strain evidence="8">Volunteer-TN1</strain>
    </source>
</reference>
<comment type="similarity">
    <text evidence="4">Belongs to the nanoviridae nuclear shuttle protein family.</text>
</comment>
<dbReference type="InterPro" id="IPR008706">
    <property type="entry name" value="Nanovirus_C8"/>
</dbReference>
<evidence type="ECO:0000256" key="7">
    <source>
        <dbReference type="ARBA" id="ARBA00023200"/>
    </source>
</evidence>
<comment type="subcellular location">
    <subcellularLocation>
        <location evidence="3">Host cytoplasm</location>
    </subcellularLocation>
    <subcellularLocation>
        <location evidence="2">Host nucleus</location>
    </subcellularLocation>
</comment>
<evidence type="ECO:0000256" key="4">
    <source>
        <dbReference type="ARBA" id="ARBA00005295"/>
    </source>
</evidence>
<evidence type="ECO:0000256" key="6">
    <source>
        <dbReference type="ARBA" id="ARBA00022562"/>
    </source>
</evidence>
<accession>A0A7S6SML0</accession>
<dbReference type="EMBL" id="MN716783">
    <property type="protein sequence ID" value="QOJ37925.1"/>
    <property type="molecule type" value="Genomic_DNA"/>
</dbReference>
<evidence type="ECO:0000256" key="2">
    <source>
        <dbReference type="ARBA" id="ARBA00004147"/>
    </source>
</evidence>
<keyword evidence="7" id="KW-1035">Host cytoplasm</keyword>
<organism evidence="8">
    <name type="scientific">Grapevine-associated nanovirus</name>
    <dbReference type="NCBI Taxonomy" id="2768783"/>
    <lineage>
        <taxon>Viruses</taxon>
        <taxon>Monodnaviria</taxon>
        <taxon>Shotokuvirae</taxon>
        <taxon>Cressdnaviricota</taxon>
        <taxon>Arfiviricetes</taxon>
        <taxon>Mulpavirales</taxon>
        <taxon>Nanoviridae</taxon>
        <taxon>Nanovirus</taxon>
    </lineage>
</organism>
<protein>
    <recommendedName>
        <fullName evidence="5">Putative nuclear shuttle protein</fullName>
    </recommendedName>
</protein>
<keyword evidence="6" id="KW-1048">Host nucleus</keyword>
<evidence type="ECO:0000313" key="8">
    <source>
        <dbReference type="EMBL" id="QOJ37925.1"/>
    </source>
</evidence>
<gene>
    <name evidence="8" type="primary">ORF1</name>
    <name evidence="8" type="ORF">GaNV_gp1</name>
</gene>
<dbReference type="GO" id="GO:0042025">
    <property type="term" value="C:host cell nucleus"/>
    <property type="evidence" value="ECO:0007669"/>
    <property type="project" value="UniProtKB-SubCell"/>
</dbReference>
<evidence type="ECO:0000256" key="1">
    <source>
        <dbReference type="ARBA" id="ARBA00002424"/>
    </source>
</evidence>